<accession>A0A051TX86</accession>
<evidence type="ECO:0000256" key="1">
    <source>
        <dbReference type="SAM" id="MobiDB-lite"/>
    </source>
</evidence>
<sequence>MRASVAFDARLISSKFYTTLVLAAVLTSQLAGDWLDYVPRNGGPLLKSDATEHNSDLLKPARSASLHPGRAVRSHAAGQRCTRGQRD</sequence>
<evidence type="ECO:0000313" key="3">
    <source>
        <dbReference type="Proteomes" id="UP000025947"/>
    </source>
</evidence>
<dbReference type="PATRIC" id="fig|1324261.3.peg.4286"/>
<organism evidence="2 3">
    <name type="scientific">Mycobacterium [tuberculosis] TKK-01-0051</name>
    <dbReference type="NCBI Taxonomy" id="1324261"/>
    <lineage>
        <taxon>Bacteria</taxon>
        <taxon>Bacillati</taxon>
        <taxon>Actinomycetota</taxon>
        <taxon>Actinomycetes</taxon>
        <taxon>Mycobacteriales</taxon>
        <taxon>Mycobacteriaceae</taxon>
        <taxon>Mycobacterium</taxon>
        <taxon>Mycobacterium avium complex (MAC)</taxon>
    </lineage>
</organism>
<feature type="region of interest" description="Disordered" evidence="1">
    <location>
        <begin position="61"/>
        <end position="87"/>
    </location>
</feature>
<reference evidence="2 3" key="1">
    <citation type="submission" date="2014-04" db="EMBL/GenBank/DDBJ databases">
        <title>The Genome Sequence of Mycobacterium tuberculosis TKK-01-0051.</title>
        <authorList>
            <consortium name="The Broad Institute Genomics Platform"/>
            <consortium name="The Broad Institute Genome Sequencing Center for Infectious Disease"/>
            <person name="Earl A.M."/>
            <person name="Cohen K."/>
            <person name="Pym A."/>
            <person name="Bishai W."/>
            <person name="Maharaj K."/>
            <person name="Desjardins C."/>
            <person name="Abeel T."/>
            <person name="Young S."/>
            <person name="Zeng Q."/>
            <person name="Gargeya S."/>
            <person name="Abouelleil A."/>
            <person name="Alvarado L."/>
            <person name="Chapman S.B."/>
            <person name="Gainer-Dewar J."/>
            <person name="Goldberg J."/>
            <person name="Griggs A."/>
            <person name="Gujja S."/>
            <person name="Hansen M."/>
            <person name="Howarth C."/>
            <person name="Imamovic A."/>
            <person name="Larimer J."/>
            <person name="Murphy C."/>
            <person name="Naylor J."/>
            <person name="Pearson M."/>
            <person name="Poon T.W."/>
            <person name="Priest M."/>
            <person name="Roberts A."/>
            <person name="Saif S."/>
            <person name="Shea T."/>
            <person name="Sykes S."/>
            <person name="Wortman J."/>
            <person name="Nusbaum C."/>
            <person name="Birren B."/>
        </authorList>
    </citation>
    <scope>NUCLEOTIDE SEQUENCE [LARGE SCALE GENOMIC DNA]</scope>
    <source>
        <strain evidence="2 3">TKK-01-0051</strain>
    </source>
</reference>
<protein>
    <submittedName>
        <fullName evidence="2">Uncharacterized protein</fullName>
    </submittedName>
</protein>
<name>A0A051TX86_9MYCO</name>
<dbReference type="EMBL" id="JLXW01000010">
    <property type="protein sequence ID" value="KBZ61293.1"/>
    <property type="molecule type" value="Genomic_DNA"/>
</dbReference>
<keyword evidence="3" id="KW-1185">Reference proteome</keyword>
<gene>
    <name evidence="2" type="ORF">K875_04244</name>
</gene>
<evidence type="ECO:0000313" key="2">
    <source>
        <dbReference type="EMBL" id="KBZ61293.1"/>
    </source>
</evidence>
<proteinExistence type="predicted"/>
<dbReference type="HOGENOM" id="CLU_2480069_0_0_11"/>
<dbReference type="Proteomes" id="UP000025947">
    <property type="component" value="Unassembled WGS sequence"/>
</dbReference>
<comment type="caution">
    <text evidence="2">The sequence shown here is derived from an EMBL/GenBank/DDBJ whole genome shotgun (WGS) entry which is preliminary data.</text>
</comment>
<dbReference type="RefSeq" id="WP_044486682.1">
    <property type="nucleotide sequence ID" value="NZ_KK328284.1"/>
</dbReference>
<dbReference type="AlphaFoldDB" id="A0A051TX86"/>